<feature type="compositionally biased region" description="Polar residues" evidence="1">
    <location>
        <begin position="555"/>
        <end position="573"/>
    </location>
</feature>
<feature type="region of interest" description="Disordered" evidence="1">
    <location>
        <begin position="641"/>
        <end position="725"/>
    </location>
</feature>
<feature type="compositionally biased region" description="Basic residues" evidence="1">
    <location>
        <begin position="797"/>
        <end position="809"/>
    </location>
</feature>
<name>A0A0D0DMG9_9AGAM</name>
<evidence type="ECO:0000256" key="1">
    <source>
        <dbReference type="SAM" id="MobiDB-lite"/>
    </source>
</evidence>
<dbReference type="HOGENOM" id="CLU_016019_0_0_1"/>
<organism evidence="2 3">
    <name type="scientific">Paxillus rubicundulus Ve08.2h10</name>
    <dbReference type="NCBI Taxonomy" id="930991"/>
    <lineage>
        <taxon>Eukaryota</taxon>
        <taxon>Fungi</taxon>
        <taxon>Dikarya</taxon>
        <taxon>Basidiomycota</taxon>
        <taxon>Agaricomycotina</taxon>
        <taxon>Agaricomycetes</taxon>
        <taxon>Agaricomycetidae</taxon>
        <taxon>Boletales</taxon>
        <taxon>Paxilineae</taxon>
        <taxon>Paxillaceae</taxon>
        <taxon>Paxillus</taxon>
    </lineage>
</organism>
<dbReference type="STRING" id="930991.A0A0D0DMG9"/>
<dbReference type="InParanoid" id="A0A0D0DMG9"/>
<feature type="region of interest" description="Disordered" evidence="1">
    <location>
        <begin position="609"/>
        <end position="628"/>
    </location>
</feature>
<dbReference type="OrthoDB" id="2573559at2759"/>
<feature type="compositionally biased region" description="Low complexity" evidence="1">
    <location>
        <begin position="654"/>
        <end position="663"/>
    </location>
</feature>
<dbReference type="Proteomes" id="UP000054538">
    <property type="component" value="Unassembled WGS sequence"/>
</dbReference>
<protein>
    <submittedName>
        <fullName evidence="2">Uncharacterized protein</fullName>
    </submittedName>
</protein>
<feature type="region of interest" description="Disordered" evidence="1">
    <location>
        <begin position="35"/>
        <end position="91"/>
    </location>
</feature>
<dbReference type="AlphaFoldDB" id="A0A0D0DMG9"/>
<feature type="region of interest" description="Disordered" evidence="1">
    <location>
        <begin position="555"/>
        <end position="575"/>
    </location>
</feature>
<keyword evidence="3" id="KW-1185">Reference proteome</keyword>
<feature type="compositionally biased region" description="Pro residues" evidence="1">
    <location>
        <begin position="615"/>
        <end position="627"/>
    </location>
</feature>
<evidence type="ECO:0000313" key="3">
    <source>
        <dbReference type="Proteomes" id="UP000054538"/>
    </source>
</evidence>
<reference evidence="3" key="2">
    <citation type="submission" date="2015-01" db="EMBL/GenBank/DDBJ databases">
        <title>Evolutionary Origins and Diversification of the Mycorrhizal Mutualists.</title>
        <authorList>
            <consortium name="DOE Joint Genome Institute"/>
            <consortium name="Mycorrhizal Genomics Consortium"/>
            <person name="Kohler A."/>
            <person name="Kuo A."/>
            <person name="Nagy L.G."/>
            <person name="Floudas D."/>
            <person name="Copeland A."/>
            <person name="Barry K.W."/>
            <person name="Cichocki N."/>
            <person name="Veneault-Fourrey C."/>
            <person name="LaButti K."/>
            <person name="Lindquist E.A."/>
            <person name="Lipzen A."/>
            <person name="Lundell T."/>
            <person name="Morin E."/>
            <person name="Murat C."/>
            <person name="Riley R."/>
            <person name="Ohm R."/>
            <person name="Sun H."/>
            <person name="Tunlid A."/>
            <person name="Henrissat B."/>
            <person name="Grigoriev I.V."/>
            <person name="Hibbett D.S."/>
            <person name="Martin F."/>
        </authorList>
    </citation>
    <scope>NUCLEOTIDE SEQUENCE [LARGE SCALE GENOMIC DNA]</scope>
    <source>
        <strain evidence="3">Ve08.2h10</strain>
    </source>
</reference>
<feature type="compositionally biased region" description="Polar residues" evidence="1">
    <location>
        <begin position="692"/>
        <end position="715"/>
    </location>
</feature>
<evidence type="ECO:0000313" key="2">
    <source>
        <dbReference type="EMBL" id="KIK92828.1"/>
    </source>
</evidence>
<accession>A0A0D0DMG9</accession>
<proteinExistence type="predicted"/>
<dbReference type="EMBL" id="KN825239">
    <property type="protein sequence ID" value="KIK92828.1"/>
    <property type="molecule type" value="Genomic_DNA"/>
</dbReference>
<gene>
    <name evidence="2" type="ORF">PAXRUDRAFT_146469</name>
</gene>
<feature type="region of interest" description="Disordered" evidence="1">
    <location>
        <begin position="509"/>
        <end position="535"/>
    </location>
</feature>
<feature type="region of interest" description="Disordered" evidence="1">
    <location>
        <begin position="770"/>
        <end position="825"/>
    </location>
</feature>
<reference evidence="2 3" key="1">
    <citation type="submission" date="2014-04" db="EMBL/GenBank/DDBJ databases">
        <authorList>
            <consortium name="DOE Joint Genome Institute"/>
            <person name="Kuo A."/>
            <person name="Kohler A."/>
            <person name="Jargeat P."/>
            <person name="Nagy L.G."/>
            <person name="Floudas D."/>
            <person name="Copeland A."/>
            <person name="Barry K.W."/>
            <person name="Cichocki N."/>
            <person name="Veneault-Fourrey C."/>
            <person name="LaButti K."/>
            <person name="Lindquist E.A."/>
            <person name="Lipzen A."/>
            <person name="Lundell T."/>
            <person name="Morin E."/>
            <person name="Murat C."/>
            <person name="Sun H."/>
            <person name="Tunlid A."/>
            <person name="Henrissat B."/>
            <person name="Grigoriev I.V."/>
            <person name="Hibbett D.S."/>
            <person name="Martin F."/>
            <person name="Nordberg H.P."/>
            <person name="Cantor M.N."/>
            <person name="Hua S.X."/>
        </authorList>
    </citation>
    <scope>NUCLEOTIDE SEQUENCE [LARGE SCALE GENOMIC DNA]</scope>
    <source>
        <strain evidence="2 3">Ve08.2h10</strain>
    </source>
</reference>
<sequence length="825" mass="90336">MGTTKEYVDRAVQTRSVTITSDPATVSAAICLPRSSTPPIASFEDHQSSSTPPPAQRDGAYSHSIPSESPTGPIFAPLISRRPQKRKQAIQGRYPVSELANRRIVSMPENQGETSISPCHNHGIRGVSMPTHVRPVSGPFVDFFSSPSAAGDSFGSFSGRRERVRVVHAPSDVPQTPSPPSSPDSILIIGAGAQFPEGFLRKKYSPEPLMEEDEDWVAWANSPPRPIPALHGPLSLPYARCPSGAEGTIIEEPDNVSRMIWGLGPDDQPHPQPRTDGISASTDATQKFALHGSNQGLPHLQKKAPVSFQVVNQSRTLVPANKSHTKSSNISQTGRRMHLADRRNAVANQALPRIETHHDMTYGLPWIEGSSHPGVPDTLANNVNVSLVNDSRILEWQLSLLRQALKDSSADMDSYNAYSGGLEPVIPPTVTRGFPQPYPRIFVEPRANESVGSVRRQSAVEIAQHYRQQQLYKQALQNQKLQQQNVLPTPPNSSSPQWSSQFSPYLVHRPTFSPDVDGAGSPDRPSAFTSQDYQSNTDASQYLRRIVHERHEPFNHSSTFDANATVSSSQSPQFIPKMNQPAAFRQNSSSLSTVTRYLQQLQALPPIAYHSSLRPGPPPDVPLPPLPCNSRDLTCHIASTHQSPVVPTPPSPKSPQSQPRSISHQNPRSVPLTRLMQRRLSSVPEEDGTMLELSSTVSPRSQSQIAAERQPNVSARSGEDGSHQRYLEVPVVVGAMPRTPSQDSAELAGDYRTTSSVLHHRTSPAKVRLPVVKQQPTVARRGQASEYDNQTKGGNQHGHKKKHRYKRSKGPGSVDERVQTRGLVG</sequence>